<feature type="transmembrane region" description="Helical" evidence="10">
    <location>
        <begin position="58"/>
        <end position="79"/>
    </location>
</feature>
<evidence type="ECO:0000256" key="2">
    <source>
        <dbReference type="ARBA" id="ARBA00022475"/>
    </source>
</evidence>
<evidence type="ECO:0000256" key="5">
    <source>
        <dbReference type="ARBA" id="ARBA00023136"/>
    </source>
</evidence>
<keyword evidence="12" id="KW-1185">Reference proteome</keyword>
<evidence type="ECO:0000256" key="10">
    <source>
        <dbReference type="RuleBase" id="RU004340"/>
    </source>
</evidence>
<keyword evidence="6" id="KW-0406">Ion transport</keyword>
<comment type="caution">
    <text evidence="10">Lacks conserved residue(s) required for the propagation of feature annotation.</text>
</comment>
<comment type="catalytic activity">
    <reaction evidence="8">
        <text>fluoride(in) = fluoride(out)</text>
        <dbReference type="Rhea" id="RHEA:76159"/>
        <dbReference type="ChEBI" id="CHEBI:17051"/>
    </reaction>
    <physiologicalReaction direction="left-to-right" evidence="8">
        <dbReference type="Rhea" id="RHEA:76160"/>
    </physiologicalReaction>
</comment>
<keyword evidence="5 10" id="KW-0472">Membrane</keyword>
<sequence>MNLMGSFLLSFIAYGSSLKWNLPKKFILAINTGFIGSFTTFSTFSVDTLQLVNNGKYTLAISYVLISIIAGLTLSWLGVCLATKLYPNVAMKAEQ</sequence>
<dbReference type="Proteomes" id="UP000183997">
    <property type="component" value="Unassembled WGS sequence"/>
</dbReference>
<keyword evidence="6" id="KW-0813">Transport</keyword>
<reference evidence="12" key="1">
    <citation type="submission" date="2016-11" db="EMBL/GenBank/DDBJ databases">
        <authorList>
            <person name="Varghese N."/>
            <person name="Submissions S."/>
        </authorList>
    </citation>
    <scope>NUCLEOTIDE SEQUENCE [LARGE SCALE GENOMIC DNA]</scope>
    <source>
        <strain evidence="12">DSM 10349</strain>
    </source>
</reference>
<name>A0A1M6NCA6_9FIRM</name>
<dbReference type="GO" id="GO:1903425">
    <property type="term" value="F:fluoride transmembrane transporter activity"/>
    <property type="evidence" value="ECO:0007669"/>
    <property type="project" value="TreeGrafter"/>
</dbReference>
<dbReference type="EMBL" id="FRAR01000004">
    <property type="protein sequence ID" value="SHJ93358.1"/>
    <property type="molecule type" value="Genomic_DNA"/>
</dbReference>
<dbReference type="PANTHER" id="PTHR28259:SF1">
    <property type="entry name" value="FLUORIDE EXPORT PROTEIN 1-RELATED"/>
    <property type="match status" value="1"/>
</dbReference>
<dbReference type="Pfam" id="PF02537">
    <property type="entry name" value="CRCB"/>
    <property type="match status" value="1"/>
</dbReference>
<dbReference type="InterPro" id="IPR003691">
    <property type="entry name" value="FluC"/>
</dbReference>
<evidence type="ECO:0000313" key="11">
    <source>
        <dbReference type="EMBL" id="SHJ93358.1"/>
    </source>
</evidence>
<dbReference type="PANTHER" id="PTHR28259">
    <property type="entry name" value="FLUORIDE EXPORT PROTEIN 1-RELATED"/>
    <property type="match status" value="1"/>
</dbReference>
<evidence type="ECO:0000256" key="4">
    <source>
        <dbReference type="ARBA" id="ARBA00022989"/>
    </source>
</evidence>
<comment type="function">
    <text evidence="9">Fluoride-specific ion channel. Important for reducing fluoride concentration in the cell, thus reducing its toxicity.</text>
</comment>
<proteinExistence type="inferred from homology"/>
<dbReference type="STRING" id="1121421.SAMN02745123_00050"/>
<keyword evidence="3 10" id="KW-0812">Transmembrane</keyword>
<keyword evidence="4 10" id="KW-1133">Transmembrane helix</keyword>
<accession>A0A1M6NCA6</accession>
<dbReference type="AlphaFoldDB" id="A0A1M6NCA6"/>
<keyword evidence="6" id="KW-0407">Ion channel</keyword>
<evidence type="ECO:0000256" key="1">
    <source>
        <dbReference type="ARBA" id="ARBA00004651"/>
    </source>
</evidence>
<evidence type="ECO:0000256" key="9">
    <source>
        <dbReference type="ARBA" id="ARBA00049940"/>
    </source>
</evidence>
<organism evidence="11 12">
    <name type="scientific">Desulforamulus aeronauticus DSM 10349</name>
    <dbReference type="NCBI Taxonomy" id="1121421"/>
    <lineage>
        <taxon>Bacteria</taxon>
        <taxon>Bacillati</taxon>
        <taxon>Bacillota</taxon>
        <taxon>Clostridia</taxon>
        <taxon>Eubacteriales</taxon>
        <taxon>Peptococcaceae</taxon>
        <taxon>Desulforamulus</taxon>
    </lineage>
</organism>
<evidence type="ECO:0000313" key="12">
    <source>
        <dbReference type="Proteomes" id="UP000183997"/>
    </source>
</evidence>
<evidence type="ECO:0000256" key="8">
    <source>
        <dbReference type="ARBA" id="ARBA00035585"/>
    </source>
</evidence>
<keyword evidence="2" id="KW-1003">Cell membrane</keyword>
<protein>
    <recommendedName>
        <fullName evidence="10">Fluoride-specific ion channel</fullName>
    </recommendedName>
</protein>
<evidence type="ECO:0000256" key="3">
    <source>
        <dbReference type="ARBA" id="ARBA00022692"/>
    </source>
</evidence>
<feature type="transmembrane region" description="Helical" evidence="10">
    <location>
        <begin position="25"/>
        <end position="46"/>
    </location>
</feature>
<dbReference type="GO" id="GO:0005886">
    <property type="term" value="C:plasma membrane"/>
    <property type="evidence" value="ECO:0007669"/>
    <property type="project" value="UniProtKB-SubCell"/>
</dbReference>
<comment type="similarity">
    <text evidence="7 10">Belongs to the fluoride channel Fluc/FEX (TC 1.A.43) family.</text>
</comment>
<evidence type="ECO:0000256" key="7">
    <source>
        <dbReference type="ARBA" id="ARBA00035120"/>
    </source>
</evidence>
<evidence type="ECO:0000256" key="6">
    <source>
        <dbReference type="ARBA" id="ARBA00023303"/>
    </source>
</evidence>
<comment type="subcellular location">
    <subcellularLocation>
        <location evidence="1">Cell membrane</location>
        <topology evidence="1">Multi-pass membrane protein</topology>
    </subcellularLocation>
</comment>
<gene>
    <name evidence="11" type="ORF">SAMN02745123_00050</name>
</gene>